<keyword evidence="3" id="KW-0731">Sigma factor</keyword>
<dbReference type="SUPFAM" id="SSF88659">
    <property type="entry name" value="Sigma3 and sigma4 domains of RNA polymerase sigma factors"/>
    <property type="match status" value="1"/>
</dbReference>
<organism evidence="8 9">
    <name type="scientific">Corynebacterium hansenii</name>
    <dbReference type="NCBI Taxonomy" id="394964"/>
    <lineage>
        <taxon>Bacteria</taxon>
        <taxon>Bacillati</taxon>
        <taxon>Actinomycetota</taxon>
        <taxon>Actinomycetes</taxon>
        <taxon>Mycobacteriales</taxon>
        <taxon>Corynebacteriaceae</taxon>
        <taxon>Corynebacterium</taxon>
    </lineage>
</organism>
<evidence type="ECO:0000256" key="1">
    <source>
        <dbReference type="ARBA" id="ARBA00010641"/>
    </source>
</evidence>
<reference evidence="9" key="1">
    <citation type="journal article" date="2019" name="Int. J. Syst. Evol. Microbiol.">
        <title>The Global Catalogue of Microorganisms (GCM) 10K type strain sequencing project: providing services to taxonomists for standard genome sequencing and annotation.</title>
        <authorList>
            <consortium name="The Broad Institute Genomics Platform"/>
            <consortium name="The Broad Institute Genome Sequencing Center for Infectious Disease"/>
            <person name="Wu L."/>
            <person name="Ma J."/>
        </authorList>
    </citation>
    <scope>NUCLEOTIDE SEQUENCE [LARGE SCALE GENOMIC DNA]</scope>
    <source>
        <strain evidence="9">CCUG 53252</strain>
    </source>
</reference>
<dbReference type="CDD" id="cd06171">
    <property type="entry name" value="Sigma70_r4"/>
    <property type="match status" value="1"/>
</dbReference>
<protein>
    <submittedName>
        <fullName evidence="8">Sigma-70 family RNA polymerase sigma factor</fullName>
    </submittedName>
</protein>
<proteinExistence type="inferred from homology"/>
<comment type="caution">
    <text evidence="8">The sequence shown here is derived from an EMBL/GenBank/DDBJ whole genome shotgun (WGS) entry which is preliminary data.</text>
</comment>
<dbReference type="SUPFAM" id="SSF88946">
    <property type="entry name" value="Sigma2 domain of RNA polymerase sigma factors"/>
    <property type="match status" value="1"/>
</dbReference>
<dbReference type="Pfam" id="PF08281">
    <property type="entry name" value="Sigma70_r4_2"/>
    <property type="match status" value="1"/>
</dbReference>
<dbReference type="Gene3D" id="1.10.10.10">
    <property type="entry name" value="Winged helix-like DNA-binding domain superfamily/Winged helix DNA-binding domain"/>
    <property type="match status" value="1"/>
</dbReference>
<keyword evidence="2" id="KW-0805">Transcription regulation</keyword>
<evidence type="ECO:0000256" key="3">
    <source>
        <dbReference type="ARBA" id="ARBA00023082"/>
    </source>
</evidence>
<gene>
    <name evidence="8" type="ORF">ACFORJ_06025</name>
</gene>
<dbReference type="InterPro" id="IPR007627">
    <property type="entry name" value="RNA_pol_sigma70_r2"/>
</dbReference>
<keyword evidence="9" id="KW-1185">Reference proteome</keyword>
<sequence>MIGRVAAGDRAAFAELYDRFGARVYGMSLRIAVDPKIAEDVAQEAWLAIWDSAATFDADRGSVAGWVLAIAHRRAVDAVRSIEAGRRRDDAAADRDAAGRAGGGADEEVLADDERREVAECLGTLSELQRQALDLAYFGGMTQKEIARMLDAGLSAVKSRIRDGLIALRRCLDQ</sequence>
<feature type="domain" description="RNA polymerase sigma-70 region 2" evidence="6">
    <location>
        <begin position="16"/>
        <end position="81"/>
    </location>
</feature>
<evidence type="ECO:0000256" key="4">
    <source>
        <dbReference type="ARBA" id="ARBA00023125"/>
    </source>
</evidence>
<feature type="domain" description="RNA polymerase sigma factor 70 region 4 type 2" evidence="7">
    <location>
        <begin position="116"/>
        <end position="166"/>
    </location>
</feature>
<dbReference type="InterPro" id="IPR036388">
    <property type="entry name" value="WH-like_DNA-bd_sf"/>
</dbReference>
<accession>A0ABV7ZRH0</accession>
<evidence type="ECO:0000256" key="5">
    <source>
        <dbReference type="ARBA" id="ARBA00023163"/>
    </source>
</evidence>
<dbReference type="RefSeq" id="WP_241485499.1">
    <property type="nucleotide sequence ID" value="NZ_CP047211.1"/>
</dbReference>
<dbReference type="InterPro" id="IPR014284">
    <property type="entry name" value="RNA_pol_sigma-70_dom"/>
</dbReference>
<dbReference type="EMBL" id="JBHRZN010000002">
    <property type="protein sequence ID" value="MFC3849720.1"/>
    <property type="molecule type" value="Genomic_DNA"/>
</dbReference>
<dbReference type="InterPro" id="IPR013325">
    <property type="entry name" value="RNA_pol_sigma_r2"/>
</dbReference>
<keyword evidence="5" id="KW-0804">Transcription</keyword>
<dbReference type="PANTHER" id="PTHR43133:SF66">
    <property type="entry name" value="ECF RNA POLYMERASE SIGMA FACTOR SIGK"/>
    <property type="match status" value="1"/>
</dbReference>
<name>A0ABV7ZRH0_9CORY</name>
<comment type="similarity">
    <text evidence="1">Belongs to the sigma-70 factor family. ECF subfamily.</text>
</comment>
<dbReference type="PANTHER" id="PTHR43133">
    <property type="entry name" value="RNA POLYMERASE ECF-TYPE SIGMA FACTO"/>
    <property type="match status" value="1"/>
</dbReference>
<evidence type="ECO:0000256" key="2">
    <source>
        <dbReference type="ARBA" id="ARBA00023015"/>
    </source>
</evidence>
<dbReference type="Pfam" id="PF04542">
    <property type="entry name" value="Sigma70_r2"/>
    <property type="match status" value="1"/>
</dbReference>
<dbReference type="Gene3D" id="1.10.1740.10">
    <property type="match status" value="1"/>
</dbReference>
<dbReference type="InterPro" id="IPR013249">
    <property type="entry name" value="RNA_pol_sigma70_r4_t2"/>
</dbReference>
<evidence type="ECO:0000259" key="7">
    <source>
        <dbReference type="Pfam" id="PF08281"/>
    </source>
</evidence>
<evidence type="ECO:0000313" key="9">
    <source>
        <dbReference type="Proteomes" id="UP001595751"/>
    </source>
</evidence>
<dbReference type="Proteomes" id="UP001595751">
    <property type="component" value="Unassembled WGS sequence"/>
</dbReference>
<evidence type="ECO:0000313" key="8">
    <source>
        <dbReference type="EMBL" id="MFC3849720.1"/>
    </source>
</evidence>
<dbReference type="InterPro" id="IPR039425">
    <property type="entry name" value="RNA_pol_sigma-70-like"/>
</dbReference>
<dbReference type="NCBIfam" id="TIGR02937">
    <property type="entry name" value="sigma70-ECF"/>
    <property type="match status" value="1"/>
</dbReference>
<keyword evidence="4" id="KW-0238">DNA-binding</keyword>
<dbReference type="InterPro" id="IPR013324">
    <property type="entry name" value="RNA_pol_sigma_r3/r4-like"/>
</dbReference>
<evidence type="ECO:0000259" key="6">
    <source>
        <dbReference type="Pfam" id="PF04542"/>
    </source>
</evidence>